<evidence type="ECO:0000259" key="4">
    <source>
        <dbReference type="Pfam" id="PF01494"/>
    </source>
</evidence>
<reference evidence="6 7" key="1">
    <citation type="submission" date="2014-04" db="EMBL/GenBank/DDBJ databases">
        <authorList>
            <consortium name="DOE Joint Genome Institute"/>
            <person name="Kuo A."/>
            <person name="Martino E."/>
            <person name="Perotto S."/>
            <person name="Kohler A."/>
            <person name="Nagy L.G."/>
            <person name="Floudas D."/>
            <person name="Copeland A."/>
            <person name="Barry K.W."/>
            <person name="Cichocki N."/>
            <person name="Veneault-Fourrey C."/>
            <person name="LaButti K."/>
            <person name="Lindquist E.A."/>
            <person name="Lipzen A."/>
            <person name="Lundell T."/>
            <person name="Morin E."/>
            <person name="Murat C."/>
            <person name="Sun H."/>
            <person name="Tunlid A."/>
            <person name="Henrissat B."/>
            <person name="Grigoriev I.V."/>
            <person name="Hibbett D.S."/>
            <person name="Martin F."/>
            <person name="Nordberg H.P."/>
            <person name="Cantor M.N."/>
            <person name="Hua S.X."/>
        </authorList>
    </citation>
    <scope>NUCLEOTIDE SEQUENCE [LARGE SCALE GENOMIC DNA]</scope>
    <source>
        <strain evidence="6 7">Zn</strain>
    </source>
</reference>
<organism evidence="6 7">
    <name type="scientific">Oidiodendron maius (strain Zn)</name>
    <dbReference type="NCBI Taxonomy" id="913774"/>
    <lineage>
        <taxon>Eukaryota</taxon>
        <taxon>Fungi</taxon>
        <taxon>Dikarya</taxon>
        <taxon>Ascomycota</taxon>
        <taxon>Pezizomycotina</taxon>
        <taxon>Leotiomycetes</taxon>
        <taxon>Leotiomycetes incertae sedis</taxon>
        <taxon>Myxotrichaceae</taxon>
        <taxon>Oidiodendron</taxon>
    </lineage>
</organism>
<dbReference type="SUPFAM" id="SSF54373">
    <property type="entry name" value="FAD-linked reductases, C-terminal domain"/>
    <property type="match status" value="1"/>
</dbReference>
<dbReference type="Pfam" id="PF22607">
    <property type="entry name" value="FAD_binding-like"/>
    <property type="match status" value="1"/>
</dbReference>
<evidence type="ECO:0000313" key="7">
    <source>
        <dbReference type="Proteomes" id="UP000054321"/>
    </source>
</evidence>
<dbReference type="InterPro" id="IPR036188">
    <property type="entry name" value="FAD/NAD-bd_sf"/>
</dbReference>
<evidence type="ECO:0000313" key="6">
    <source>
        <dbReference type="EMBL" id="KIM99832.1"/>
    </source>
</evidence>
<dbReference type="STRING" id="913774.A0A0C3DD03"/>
<evidence type="ECO:0000256" key="2">
    <source>
        <dbReference type="ARBA" id="ARBA00022827"/>
    </source>
</evidence>
<evidence type="ECO:0000256" key="3">
    <source>
        <dbReference type="ARBA" id="ARBA00023002"/>
    </source>
</evidence>
<dbReference type="OrthoDB" id="16820at2759"/>
<feature type="domain" description="2,6-dihydroxypyridine 3-monooxygenase substrate binding" evidence="5">
    <location>
        <begin position="192"/>
        <end position="321"/>
    </location>
</feature>
<dbReference type="Pfam" id="PF01494">
    <property type="entry name" value="FAD_binding_3"/>
    <property type="match status" value="1"/>
</dbReference>
<evidence type="ECO:0000259" key="5">
    <source>
        <dbReference type="Pfam" id="PF22607"/>
    </source>
</evidence>
<evidence type="ECO:0000256" key="1">
    <source>
        <dbReference type="ARBA" id="ARBA00022630"/>
    </source>
</evidence>
<gene>
    <name evidence="6" type="ORF">OIDMADRAFT_165994</name>
</gene>
<dbReference type="GO" id="GO:0016491">
    <property type="term" value="F:oxidoreductase activity"/>
    <property type="evidence" value="ECO:0007669"/>
    <property type="project" value="UniProtKB-KW"/>
</dbReference>
<keyword evidence="2" id="KW-0274">FAD</keyword>
<dbReference type="Gene3D" id="3.30.9.60">
    <property type="match status" value="1"/>
</dbReference>
<accession>A0A0C3DD03</accession>
<dbReference type="PANTHER" id="PTHR47469">
    <property type="entry name" value="MONOOXYGENASE-LIKE"/>
    <property type="match status" value="1"/>
</dbReference>
<dbReference type="SUPFAM" id="SSF51905">
    <property type="entry name" value="FAD/NAD(P)-binding domain"/>
    <property type="match status" value="1"/>
</dbReference>
<dbReference type="InterPro" id="IPR054707">
    <property type="entry name" value="DhpH_subs-bd"/>
</dbReference>
<name>A0A0C3DD03_OIDMZ</name>
<dbReference type="InterPro" id="IPR053212">
    <property type="entry name" value="DHP_3-monooxygenase"/>
</dbReference>
<dbReference type="Gene3D" id="3.50.50.60">
    <property type="entry name" value="FAD/NAD(P)-binding domain"/>
    <property type="match status" value="1"/>
</dbReference>
<keyword evidence="7" id="KW-1185">Reference proteome</keyword>
<dbReference type="GO" id="GO:0071949">
    <property type="term" value="F:FAD binding"/>
    <property type="evidence" value="ECO:0007669"/>
    <property type="project" value="InterPro"/>
</dbReference>
<dbReference type="AlphaFoldDB" id="A0A0C3DD03"/>
<dbReference type="PRINTS" id="PR00420">
    <property type="entry name" value="RNGMNOXGNASE"/>
</dbReference>
<proteinExistence type="predicted"/>
<protein>
    <submittedName>
        <fullName evidence="6">Uncharacterized protein</fullName>
    </submittedName>
</protein>
<dbReference type="PANTHER" id="PTHR47469:SF2">
    <property type="entry name" value="OS06G0597600 PROTEIN"/>
    <property type="match status" value="1"/>
</dbReference>
<dbReference type="InParanoid" id="A0A0C3DD03"/>
<dbReference type="HOGENOM" id="CLU_009665_0_0_1"/>
<keyword evidence="1" id="KW-0285">Flavoprotein</keyword>
<dbReference type="Proteomes" id="UP000054321">
    <property type="component" value="Unassembled WGS sequence"/>
</dbReference>
<dbReference type="EMBL" id="KN832878">
    <property type="protein sequence ID" value="KIM99832.1"/>
    <property type="molecule type" value="Genomic_DNA"/>
</dbReference>
<dbReference type="InterPro" id="IPR002938">
    <property type="entry name" value="FAD-bd"/>
</dbReference>
<reference evidence="7" key="2">
    <citation type="submission" date="2015-01" db="EMBL/GenBank/DDBJ databases">
        <title>Evolutionary Origins and Diversification of the Mycorrhizal Mutualists.</title>
        <authorList>
            <consortium name="DOE Joint Genome Institute"/>
            <consortium name="Mycorrhizal Genomics Consortium"/>
            <person name="Kohler A."/>
            <person name="Kuo A."/>
            <person name="Nagy L.G."/>
            <person name="Floudas D."/>
            <person name="Copeland A."/>
            <person name="Barry K.W."/>
            <person name="Cichocki N."/>
            <person name="Veneault-Fourrey C."/>
            <person name="LaButti K."/>
            <person name="Lindquist E.A."/>
            <person name="Lipzen A."/>
            <person name="Lundell T."/>
            <person name="Morin E."/>
            <person name="Murat C."/>
            <person name="Riley R."/>
            <person name="Ohm R."/>
            <person name="Sun H."/>
            <person name="Tunlid A."/>
            <person name="Henrissat B."/>
            <person name="Grigoriev I.V."/>
            <person name="Hibbett D.S."/>
            <person name="Martin F."/>
        </authorList>
    </citation>
    <scope>NUCLEOTIDE SEQUENCE [LARGE SCALE GENOMIC DNA]</scope>
    <source>
        <strain evidence="7">Zn</strain>
    </source>
</reference>
<keyword evidence="3" id="KW-0560">Oxidoreductase</keyword>
<sequence>MATGPLDVVVVGGSLAGLMHGIMIKRLGHNVRILEQYPTSIREGQAAGMSTGVYGQKFLEKHDRVQDRPHFVTASYLRVVDVDLNLTELRTVPFKLTNWKTFYYRLRANFDSLSSEYVLKPPQSLPTDGTILYDVGKRVKGVAYEKESGLTITSEDVETGVSTSLHPDLIIAADGANSTIRKLLFPELETPYAGYLTWRGVIPEKSISEETLNFLHDKAIRYYTDGSYIVVYIIPGEDGNITPGERHVNLVWYYNCAKESTEYTTAMTDIDGLQHRRTVPFGKVQPKVWAKQQAYSSTTFAAPIKEMVDKIDKPFVTAISDCMSPRCSFYDGKLFLVGDALALFRPHVAESTNQSALHCLLLEKLLQGQLDLAAYEKEVMMFAHTTLLWSREIGSQYLYSRIGYIYHKTRSRLARKGKRWGVRL</sequence>
<feature type="domain" description="FAD-binding" evidence="4">
    <location>
        <begin position="7"/>
        <end position="50"/>
    </location>
</feature>